<keyword evidence="7" id="KW-0472">Membrane</keyword>
<dbReference type="PANTHER" id="PTHR12137">
    <property type="entry name" value="CARBOHYDRATE SULFOTRANSFERASE"/>
    <property type="match status" value="1"/>
</dbReference>
<evidence type="ECO:0000256" key="4">
    <source>
        <dbReference type="ARBA" id="ARBA00022692"/>
    </source>
</evidence>
<comment type="subcellular location">
    <subcellularLocation>
        <location evidence="1">Golgi apparatus membrane</location>
        <topology evidence="1">Single-pass type II membrane protein</topology>
    </subcellularLocation>
</comment>
<name>A0A9N8H2P7_9STRA</name>
<dbReference type="OrthoDB" id="206904at2759"/>
<dbReference type="InterPro" id="IPR027417">
    <property type="entry name" value="P-loop_NTPase"/>
</dbReference>
<evidence type="ECO:0000256" key="3">
    <source>
        <dbReference type="ARBA" id="ARBA00022679"/>
    </source>
</evidence>
<dbReference type="Gene3D" id="3.40.50.300">
    <property type="entry name" value="P-loop containing nucleotide triphosphate hydrolases"/>
    <property type="match status" value="1"/>
</dbReference>
<accession>A0A9N8H2P7</accession>
<evidence type="ECO:0000256" key="2">
    <source>
        <dbReference type="ARBA" id="ARBA00006339"/>
    </source>
</evidence>
<proteinExistence type="inferred from homology"/>
<reference evidence="9" key="1">
    <citation type="submission" date="2020-06" db="EMBL/GenBank/DDBJ databases">
        <authorList>
            <consortium name="Plant Systems Biology data submission"/>
        </authorList>
    </citation>
    <scope>NUCLEOTIDE SEQUENCE</scope>
    <source>
        <strain evidence="9">D6</strain>
    </source>
</reference>
<sequence>MDTSMRSKFKVVKAVFLLVVVTGLFLNLLQVSKLKDVPSPNQSGRRAQIDPVSRSTIKYKPKGFAKRSMKHANVLVKAGDFVYSEAGWDSSPIVIESHKLVFFTVPKAGCTVWKQLFRRMMGFQDWKTQSSQDDSRQIPHNPKHNGLRYLHQYSLREANEIMTSPKYTRAIFVRDPKERFLSAFLDKALSNDGSHVQAKCCPGGDCVKEAQKFPGFIKLVLNGCSNPHWDSQSRRMEPKYWRHLDFVGHIDNAAADAKKLLQQIGAWDDFGKSGWGANGDKAVFESKATDVSHATWSKYKMWKHYTPELETIVENFFAADYTTPVLNLTRSRLY</sequence>
<protein>
    <submittedName>
        <fullName evidence="9">Carbohydrate sulfotransferase 9</fullName>
    </submittedName>
</protein>
<dbReference type="InterPro" id="IPR018011">
    <property type="entry name" value="Carb_sulfotrans_8-10"/>
</dbReference>
<dbReference type="PANTHER" id="PTHR12137:SF54">
    <property type="entry name" value="CARBOHYDRATE SULFOTRANSFERASE"/>
    <property type="match status" value="1"/>
</dbReference>
<comment type="caution">
    <text evidence="9">The sequence shown here is derived from an EMBL/GenBank/DDBJ whole genome shotgun (WGS) entry which is preliminary data.</text>
</comment>
<dbReference type="GO" id="GO:0016051">
    <property type="term" value="P:carbohydrate biosynthetic process"/>
    <property type="evidence" value="ECO:0007669"/>
    <property type="project" value="InterPro"/>
</dbReference>
<keyword evidence="6" id="KW-0333">Golgi apparatus</keyword>
<dbReference type="Proteomes" id="UP001153069">
    <property type="component" value="Unassembled WGS sequence"/>
</dbReference>
<evidence type="ECO:0000256" key="7">
    <source>
        <dbReference type="ARBA" id="ARBA00023136"/>
    </source>
</evidence>
<keyword evidence="5" id="KW-1133">Transmembrane helix</keyword>
<keyword evidence="8" id="KW-0325">Glycoprotein</keyword>
<comment type="similarity">
    <text evidence="2">Belongs to the sulfotransferase 2 family.</text>
</comment>
<keyword evidence="10" id="KW-1185">Reference proteome</keyword>
<evidence type="ECO:0000256" key="5">
    <source>
        <dbReference type="ARBA" id="ARBA00022989"/>
    </source>
</evidence>
<dbReference type="InterPro" id="IPR005331">
    <property type="entry name" value="Sulfotransferase"/>
</dbReference>
<dbReference type="EMBL" id="CAICTM010000022">
    <property type="protein sequence ID" value="CAB9497592.1"/>
    <property type="molecule type" value="Genomic_DNA"/>
</dbReference>
<evidence type="ECO:0000313" key="10">
    <source>
        <dbReference type="Proteomes" id="UP001153069"/>
    </source>
</evidence>
<evidence type="ECO:0000313" key="9">
    <source>
        <dbReference type="EMBL" id="CAB9497592.1"/>
    </source>
</evidence>
<keyword evidence="3" id="KW-0808">Transferase</keyword>
<evidence type="ECO:0000256" key="8">
    <source>
        <dbReference type="ARBA" id="ARBA00023180"/>
    </source>
</evidence>
<evidence type="ECO:0000256" key="1">
    <source>
        <dbReference type="ARBA" id="ARBA00004323"/>
    </source>
</evidence>
<dbReference type="GO" id="GO:0000139">
    <property type="term" value="C:Golgi membrane"/>
    <property type="evidence" value="ECO:0007669"/>
    <property type="project" value="UniProtKB-SubCell"/>
</dbReference>
<dbReference type="GO" id="GO:0008146">
    <property type="term" value="F:sulfotransferase activity"/>
    <property type="evidence" value="ECO:0007669"/>
    <property type="project" value="InterPro"/>
</dbReference>
<evidence type="ECO:0000256" key="6">
    <source>
        <dbReference type="ARBA" id="ARBA00023034"/>
    </source>
</evidence>
<keyword evidence="4" id="KW-0812">Transmembrane</keyword>
<dbReference type="Pfam" id="PF03567">
    <property type="entry name" value="Sulfotransfer_2"/>
    <property type="match status" value="1"/>
</dbReference>
<dbReference type="AlphaFoldDB" id="A0A9N8H2P7"/>
<gene>
    <name evidence="9" type="ORF">SEMRO_22_G015360.1</name>
</gene>
<organism evidence="9 10">
    <name type="scientific">Seminavis robusta</name>
    <dbReference type="NCBI Taxonomy" id="568900"/>
    <lineage>
        <taxon>Eukaryota</taxon>
        <taxon>Sar</taxon>
        <taxon>Stramenopiles</taxon>
        <taxon>Ochrophyta</taxon>
        <taxon>Bacillariophyta</taxon>
        <taxon>Bacillariophyceae</taxon>
        <taxon>Bacillariophycidae</taxon>
        <taxon>Naviculales</taxon>
        <taxon>Naviculaceae</taxon>
        <taxon>Seminavis</taxon>
    </lineage>
</organism>